<organism evidence="1 2">
    <name type="scientific">Salinicoccus bachuensis</name>
    <dbReference type="NCBI Taxonomy" id="3136731"/>
    <lineage>
        <taxon>Bacteria</taxon>
        <taxon>Bacillati</taxon>
        <taxon>Bacillota</taxon>
        <taxon>Bacilli</taxon>
        <taxon>Bacillales</taxon>
        <taxon>Staphylococcaceae</taxon>
        <taxon>Salinicoccus</taxon>
    </lineage>
</organism>
<dbReference type="EMBL" id="CP138333">
    <property type="protein sequence ID" value="WZX29563.1"/>
    <property type="molecule type" value="Genomic_DNA"/>
</dbReference>
<name>A0ABZ3CIR2_9STAP</name>
<sequence>MSMIIPRIEKAKQNFEKRRKTLSVTVKYKLFNEPTIKQFHTALNTHIDSKGSNEITKEIVFYIEEKFWDENEIYLETIGRARNIVSGVPLIELDGHTTKWHGIRSRIIFHMYSLKDKAVNFPKPIKENEDFKITIESITAYEHDTDIPFSWDDVQPIEN</sequence>
<proteinExistence type="predicted"/>
<accession>A0ABZ3CIR2</accession>
<gene>
    <name evidence="1" type="ORF">RQP18_13105</name>
</gene>
<protein>
    <submittedName>
        <fullName evidence="1">Uncharacterized protein</fullName>
    </submittedName>
</protein>
<reference evidence="2" key="1">
    <citation type="submission" date="2023-10" db="EMBL/GenBank/DDBJ databases">
        <title>Genome analysis and identification of Salinococcus sp. Bachu38 nov., a PGPR from the rhizosphere of Tamarix.</title>
        <authorList>
            <person name="Liang Z."/>
            <person name="Zhang X."/>
            <person name="Jia J."/>
            <person name="Chen X."/>
            <person name="Wang Y."/>
            <person name="Wang Q."/>
            <person name="Wang R."/>
        </authorList>
    </citation>
    <scope>NUCLEOTIDE SEQUENCE [LARGE SCALE GENOMIC DNA]</scope>
    <source>
        <strain evidence="2">Bachu38</strain>
    </source>
</reference>
<evidence type="ECO:0000313" key="1">
    <source>
        <dbReference type="EMBL" id="WZX29563.1"/>
    </source>
</evidence>
<dbReference type="RefSeq" id="WP_342388119.1">
    <property type="nucleotide sequence ID" value="NZ_CP138333.2"/>
</dbReference>
<dbReference type="Proteomes" id="UP001455384">
    <property type="component" value="Chromosome"/>
</dbReference>
<keyword evidence="2" id="KW-1185">Reference proteome</keyword>
<evidence type="ECO:0000313" key="2">
    <source>
        <dbReference type="Proteomes" id="UP001455384"/>
    </source>
</evidence>